<dbReference type="EMBL" id="CM042025">
    <property type="protein sequence ID" value="KAI3805790.1"/>
    <property type="molecule type" value="Genomic_DNA"/>
</dbReference>
<proteinExistence type="predicted"/>
<reference evidence="2" key="1">
    <citation type="journal article" date="2022" name="Mol. Ecol. Resour.">
        <title>The genomes of chicory, endive, great burdock and yacon provide insights into Asteraceae palaeo-polyploidization history and plant inulin production.</title>
        <authorList>
            <person name="Fan W."/>
            <person name="Wang S."/>
            <person name="Wang H."/>
            <person name="Wang A."/>
            <person name="Jiang F."/>
            <person name="Liu H."/>
            <person name="Zhao H."/>
            <person name="Xu D."/>
            <person name="Zhang Y."/>
        </authorList>
    </citation>
    <scope>NUCLEOTIDE SEQUENCE [LARGE SCALE GENOMIC DNA]</scope>
    <source>
        <strain evidence="2">cv. Yunnan</strain>
    </source>
</reference>
<dbReference type="Proteomes" id="UP001056120">
    <property type="component" value="Linkage Group LG08"/>
</dbReference>
<evidence type="ECO:0000313" key="2">
    <source>
        <dbReference type="Proteomes" id="UP001056120"/>
    </source>
</evidence>
<organism evidence="1 2">
    <name type="scientific">Smallanthus sonchifolius</name>
    <dbReference type="NCBI Taxonomy" id="185202"/>
    <lineage>
        <taxon>Eukaryota</taxon>
        <taxon>Viridiplantae</taxon>
        <taxon>Streptophyta</taxon>
        <taxon>Embryophyta</taxon>
        <taxon>Tracheophyta</taxon>
        <taxon>Spermatophyta</taxon>
        <taxon>Magnoliopsida</taxon>
        <taxon>eudicotyledons</taxon>
        <taxon>Gunneridae</taxon>
        <taxon>Pentapetalae</taxon>
        <taxon>asterids</taxon>
        <taxon>campanulids</taxon>
        <taxon>Asterales</taxon>
        <taxon>Asteraceae</taxon>
        <taxon>Asteroideae</taxon>
        <taxon>Heliantheae alliance</taxon>
        <taxon>Millerieae</taxon>
        <taxon>Smallanthus</taxon>
    </lineage>
</organism>
<protein>
    <submittedName>
        <fullName evidence="1">Uncharacterized protein</fullName>
    </submittedName>
</protein>
<comment type="caution">
    <text evidence="1">The sequence shown here is derived from an EMBL/GenBank/DDBJ whole genome shotgun (WGS) entry which is preliminary data.</text>
</comment>
<accession>A0ACB9IEH5</accession>
<evidence type="ECO:0000313" key="1">
    <source>
        <dbReference type="EMBL" id="KAI3805790.1"/>
    </source>
</evidence>
<gene>
    <name evidence="1" type="ORF">L1987_21676</name>
</gene>
<name>A0ACB9IEH5_9ASTR</name>
<keyword evidence="2" id="KW-1185">Reference proteome</keyword>
<reference evidence="1 2" key="2">
    <citation type="journal article" date="2022" name="Mol. Ecol. Resour.">
        <title>The genomes of chicory, endive, great burdock and yacon provide insights into Asteraceae paleo-polyploidization history and plant inulin production.</title>
        <authorList>
            <person name="Fan W."/>
            <person name="Wang S."/>
            <person name="Wang H."/>
            <person name="Wang A."/>
            <person name="Jiang F."/>
            <person name="Liu H."/>
            <person name="Zhao H."/>
            <person name="Xu D."/>
            <person name="Zhang Y."/>
        </authorList>
    </citation>
    <scope>NUCLEOTIDE SEQUENCE [LARGE SCALE GENOMIC DNA]</scope>
    <source>
        <strain evidence="2">cv. Yunnan</strain>
        <tissue evidence="1">Leaves</tissue>
    </source>
</reference>
<sequence>MKIRLLHVHQSAQSIKLLDDKFSMHKVHAGKVWIDANNVVTGIGQAIELHGVQWLVIGDASAKLYAKRNGSTLPSPHESQDKLVQSRSVMFLEGPQRLSSSGLQDRLWYATKDVKKSKHKAFEESIKQWKAEEDANEALNTTGTFKELTPCDPDGGPGKLSYTHLSHCYFSWYSKIGRLLTCSTWISRWILKCHACFKVTIEIGRIFCPSCGNGGTLRKVAVTKTWSCTHDAGSSCSFHSLSHKEEEIINRDGYNDFATFYMQVKKKCSLPNGTGAFASLKSPTLTTKINRYLKFSTGASFRGNISGRHPSNFPPNDIGKDPEHH</sequence>